<dbReference type="CDD" id="cd14372">
    <property type="entry name" value="CUE_Cue5p_like"/>
    <property type="match status" value="1"/>
</dbReference>
<dbReference type="eggNOG" id="KOG0504">
    <property type="taxonomic scope" value="Eukaryota"/>
</dbReference>
<evidence type="ECO:0000313" key="6">
    <source>
        <dbReference type="Proteomes" id="UP000256601"/>
    </source>
</evidence>
<evidence type="ECO:0000256" key="1">
    <source>
        <dbReference type="SAM" id="MobiDB-lite"/>
    </source>
</evidence>
<dbReference type="Proteomes" id="UP000256601">
    <property type="component" value="Unassembled WGS sequence"/>
</dbReference>
<dbReference type="SUPFAM" id="SSF46934">
    <property type="entry name" value="UBA-like"/>
    <property type="match status" value="1"/>
</dbReference>
<protein>
    <recommendedName>
        <fullName evidence="2">CUE domain-containing protein</fullName>
    </recommendedName>
</protein>
<feature type="compositionally biased region" description="Basic and acidic residues" evidence="1">
    <location>
        <begin position="304"/>
        <end position="317"/>
    </location>
</feature>
<dbReference type="OMA" id="RRSADHN"/>
<reference evidence="3 5" key="1">
    <citation type="journal article" date="2016" name="PLoS ONE">
        <title>Sequence Assembly of Yarrowia lipolytica Strain W29/CLIB89 Shows Transposable Element Diversity.</title>
        <authorList>
            <person name="Magnan C."/>
            <person name="Yu J."/>
            <person name="Chang I."/>
            <person name="Jahn E."/>
            <person name="Kanomata Y."/>
            <person name="Wu J."/>
            <person name="Zeller M."/>
            <person name="Oakes M."/>
            <person name="Baldi P."/>
            <person name="Sandmeyer S."/>
        </authorList>
    </citation>
    <scope>NUCLEOTIDE SEQUENCE [LARGE SCALE GENOMIC DNA]</scope>
    <source>
        <strain evidence="3">CLIB89</strain>
        <strain evidence="5">CLIB89(W29)</strain>
    </source>
</reference>
<dbReference type="VEuPathDB" id="FungiDB:YALI1_D00406g"/>
<dbReference type="InterPro" id="IPR041807">
    <property type="entry name" value="Cue5/Don1_CUE"/>
</dbReference>
<proteinExistence type="predicted"/>
<feature type="region of interest" description="Disordered" evidence="1">
    <location>
        <begin position="299"/>
        <end position="476"/>
    </location>
</feature>
<feature type="compositionally biased region" description="Basic and acidic residues" evidence="1">
    <location>
        <begin position="455"/>
        <end position="476"/>
    </location>
</feature>
<feature type="domain" description="CUE" evidence="2">
    <location>
        <begin position="131"/>
        <end position="174"/>
    </location>
</feature>
<reference evidence="4 6" key="2">
    <citation type="submission" date="2018-07" db="EMBL/GenBank/DDBJ databases">
        <title>Draft Genome Assemblies for Five Robust Yarrowia lipolytica Strains Exhibiting High Lipid Production and Pentose Sugar Utilization and Sugar Alcohol Secretion from Undetoxified Lignocellulosic Biomass Hydrolysates.</title>
        <authorList>
            <consortium name="DOE Joint Genome Institute"/>
            <person name="Walker C."/>
            <person name="Ryu S."/>
            <person name="Na H."/>
            <person name="Zane M."/>
            <person name="LaButti K."/>
            <person name="Lipzen A."/>
            <person name="Haridas S."/>
            <person name="Barry K."/>
            <person name="Grigoriev I.V."/>
            <person name="Quarterman J."/>
            <person name="Slininger P."/>
            <person name="Dien B."/>
            <person name="Trinh C.T."/>
        </authorList>
    </citation>
    <scope>NUCLEOTIDE SEQUENCE [LARGE SCALE GENOMIC DNA]</scope>
    <source>
        <strain evidence="4 6">YB392</strain>
    </source>
</reference>
<dbReference type="RefSeq" id="XP_502239.1">
    <property type="nucleotide sequence ID" value="XM_502239.1"/>
</dbReference>
<feature type="compositionally biased region" description="Acidic residues" evidence="1">
    <location>
        <begin position="16"/>
        <end position="29"/>
    </location>
</feature>
<dbReference type="GO" id="GO:0005737">
    <property type="term" value="C:cytoplasm"/>
    <property type="evidence" value="ECO:0007669"/>
    <property type="project" value="TreeGrafter"/>
</dbReference>
<feature type="compositionally biased region" description="Pro residues" evidence="1">
    <location>
        <begin position="118"/>
        <end position="129"/>
    </location>
</feature>
<sequence>MAKKNNKNNELKEVDPNPEVEIDDLEDKVEDLKVDDKETTKDTKVSKDDEEDQKEEEDDKTTTTVTTEKEETDNDGDEKKTETVTTTEVDKKTTTEEESAPSYQQPYTPKLSQSESQPPTPPPKPPRPLSPFSQAQAHLKEAFPDTEESIIKAVLVASGGEVEPAFTALLSMSDPNFKPDIPPRQQQQRPIGGPGSDASMAHRIHSPRSQIEADERLARQLAGQYDRRTANRTGGVPARYRGSTESNRSYSGRYDERRENQEEDDQGFFQSEDWQDFSNQVVQGFNETKNKVNSWVKNLSNKIDGVDGDERQYRDYEEYGDDYYESPRRQRPAPAPRSESTRGLVGALGSGRESQESQRSYQEFYSSRSSRSKTRVTDDGEFRSISLKNNDLDDDDKPLMPPRPPAKDALAGATAAASKAESNKWEPLKAVEPQPEEEKDPFFIGDSDDEDDKEETTKKEVKEEVKEEVKVTEDKD</sequence>
<dbReference type="GeneID" id="2910387"/>
<dbReference type="GO" id="GO:0031624">
    <property type="term" value="F:ubiquitin conjugating enzyme binding"/>
    <property type="evidence" value="ECO:0007669"/>
    <property type="project" value="TreeGrafter"/>
</dbReference>
<dbReference type="PROSITE" id="PS51140">
    <property type="entry name" value="CUE"/>
    <property type="match status" value="1"/>
</dbReference>
<evidence type="ECO:0000313" key="3">
    <source>
        <dbReference type="EMBL" id="AOW03375.1"/>
    </source>
</evidence>
<dbReference type="GO" id="GO:0006511">
    <property type="term" value="P:ubiquitin-dependent protein catabolic process"/>
    <property type="evidence" value="ECO:0007669"/>
    <property type="project" value="TreeGrafter"/>
</dbReference>
<gene>
    <name evidence="4" type="ORF">B0I71DRAFT_135632</name>
    <name evidence="3" type="ORF">YALI1_D00406g</name>
</gene>
<dbReference type="AlphaFoldDB" id="A0A1D8NCL9"/>
<dbReference type="Gene3D" id="1.10.8.10">
    <property type="entry name" value="DNA helicase RuvA subunit, C-terminal domain"/>
    <property type="match status" value="1"/>
</dbReference>
<dbReference type="PANTHER" id="PTHR16461:SF5">
    <property type="entry name" value="TOLL-INTERACTING PROTEIN"/>
    <property type="match status" value="1"/>
</dbReference>
<dbReference type="KEGG" id="yli:2910387"/>
<dbReference type="InterPro" id="IPR003892">
    <property type="entry name" value="CUE"/>
</dbReference>
<dbReference type="VEuPathDB" id="FungiDB:YALI0_D00385g"/>
<evidence type="ECO:0000313" key="5">
    <source>
        <dbReference type="Proteomes" id="UP000182444"/>
    </source>
</evidence>
<dbReference type="EMBL" id="CP017556">
    <property type="protein sequence ID" value="AOW03375.1"/>
    <property type="molecule type" value="Genomic_DNA"/>
</dbReference>
<dbReference type="Proteomes" id="UP000182444">
    <property type="component" value="Chromosome 1D"/>
</dbReference>
<feature type="compositionally biased region" description="Low complexity" evidence="1">
    <location>
        <begin position="407"/>
        <end position="420"/>
    </location>
</feature>
<feature type="compositionally biased region" description="Basic and acidic residues" evidence="1">
    <location>
        <begin position="77"/>
        <end position="95"/>
    </location>
</feature>
<organism evidence="3 5">
    <name type="scientific">Yarrowia lipolytica</name>
    <name type="common">Candida lipolytica</name>
    <dbReference type="NCBI Taxonomy" id="4952"/>
    <lineage>
        <taxon>Eukaryota</taxon>
        <taxon>Fungi</taxon>
        <taxon>Dikarya</taxon>
        <taxon>Ascomycota</taxon>
        <taxon>Saccharomycotina</taxon>
        <taxon>Dipodascomycetes</taxon>
        <taxon>Dipodascales</taxon>
        <taxon>Dipodascales incertae sedis</taxon>
        <taxon>Yarrowia</taxon>
    </lineage>
</organism>
<dbReference type="FunFam" id="1.10.8.10:FF:000064">
    <property type="entry name" value="Similar to CUE domain-containing protein"/>
    <property type="match status" value="1"/>
</dbReference>
<evidence type="ECO:0000313" key="4">
    <source>
        <dbReference type="EMBL" id="RDW23626.1"/>
    </source>
</evidence>
<dbReference type="SMART" id="SM00546">
    <property type="entry name" value="CUE"/>
    <property type="match status" value="1"/>
</dbReference>
<feature type="compositionally biased region" description="Low complexity" evidence="1">
    <location>
        <begin position="357"/>
        <end position="369"/>
    </location>
</feature>
<feature type="region of interest" description="Disordered" evidence="1">
    <location>
        <begin position="173"/>
        <end position="275"/>
    </location>
</feature>
<dbReference type="OrthoDB" id="9942608at2759"/>
<dbReference type="Pfam" id="PF02845">
    <property type="entry name" value="CUE"/>
    <property type="match status" value="1"/>
</dbReference>
<dbReference type="PANTHER" id="PTHR16461">
    <property type="entry name" value="TOLL-INTERACTING PROTEIN"/>
    <property type="match status" value="1"/>
</dbReference>
<feature type="region of interest" description="Disordered" evidence="1">
    <location>
        <begin position="1"/>
        <end position="144"/>
    </location>
</feature>
<feature type="compositionally biased region" description="Polar residues" evidence="1">
    <location>
        <begin position="101"/>
        <end position="111"/>
    </location>
</feature>
<name>A0A1D8NCL9_YARLL</name>
<feature type="compositionally biased region" description="Basic and acidic residues" evidence="1">
    <location>
        <begin position="30"/>
        <end position="47"/>
    </location>
</feature>
<feature type="compositionally biased region" description="Acidic residues" evidence="1">
    <location>
        <begin position="48"/>
        <end position="59"/>
    </location>
</feature>
<dbReference type="InterPro" id="IPR009060">
    <property type="entry name" value="UBA-like_sf"/>
</dbReference>
<dbReference type="GO" id="GO:0043130">
    <property type="term" value="F:ubiquitin binding"/>
    <property type="evidence" value="ECO:0007669"/>
    <property type="project" value="InterPro"/>
</dbReference>
<dbReference type="EMBL" id="KZ859072">
    <property type="protein sequence ID" value="RDW23626.1"/>
    <property type="molecule type" value="Genomic_DNA"/>
</dbReference>
<evidence type="ECO:0000259" key="2">
    <source>
        <dbReference type="PROSITE" id="PS51140"/>
    </source>
</evidence>
<accession>A0A1D8NCL9</accession>